<comment type="catalytic activity">
    <reaction evidence="15 17">
        <text>(6S)-NADHX + ADP = AMP + phosphate + NADH + H(+)</text>
        <dbReference type="Rhea" id="RHEA:32223"/>
        <dbReference type="ChEBI" id="CHEBI:15378"/>
        <dbReference type="ChEBI" id="CHEBI:43474"/>
        <dbReference type="ChEBI" id="CHEBI:57945"/>
        <dbReference type="ChEBI" id="CHEBI:64074"/>
        <dbReference type="ChEBI" id="CHEBI:456215"/>
        <dbReference type="ChEBI" id="CHEBI:456216"/>
        <dbReference type="EC" id="4.2.1.136"/>
    </reaction>
</comment>
<dbReference type="GO" id="GO:0046872">
    <property type="term" value="F:metal ion binding"/>
    <property type="evidence" value="ECO:0007669"/>
    <property type="project" value="UniProtKB-UniRule"/>
</dbReference>
<accession>F9NX98</accession>
<evidence type="ECO:0000256" key="15">
    <source>
        <dbReference type="ARBA" id="ARBA00048238"/>
    </source>
</evidence>
<dbReference type="PROSITE" id="PS51385">
    <property type="entry name" value="YJEF_N"/>
    <property type="match status" value="1"/>
</dbReference>
<evidence type="ECO:0000256" key="14">
    <source>
        <dbReference type="ARBA" id="ARBA00025153"/>
    </source>
</evidence>
<keyword evidence="13" id="KW-0511">Multifunctional enzyme</keyword>
<feature type="domain" description="YjeF C-terminal" evidence="18">
    <location>
        <begin position="235"/>
        <end position="485"/>
    </location>
</feature>
<evidence type="ECO:0000256" key="16">
    <source>
        <dbReference type="ARBA" id="ARBA00049209"/>
    </source>
</evidence>
<comment type="similarity">
    <text evidence="3 17">In the N-terminal section; belongs to the NnrE/AIBP family.</text>
</comment>
<comment type="function">
    <text evidence="14 17">Bifunctional enzyme that catalyzes the epimerization of the S- and R-forms of NAD(P)HX and the dehydration of the S-form of NAD(P)HX at the expense of ADP, which is converted to AMP. This allows the repair of both epimers of NAD(P)HX, a damaged form of NAD(P)H that is a result of enzymatic or heat-dependent hydration.</text>
</comment>
<evidence type="ECO:0000313" key="20">
    <source>
        <dbReference type="EMBL" id="EGR95477.1"/>
    </source>
</evidence>
<dbReference type="EC" id="5.1.99.6" evidence="17"/>
<evidence type="ECO:0000256" key="1">
    <source>
        <dbReference type="ARBA" id="ARBA00000013"/>
    </source>
</evidence>
<keyword evidence="7 17" id="KW-0067">ATP-binding</keyword>
<reference evidence="20 21" key="1">
    <citation type="submission" date="2011-07" db="EMBL/GenBank/DDBJ databases">
        <title>Genome Sequence of Propionibacterium acnes SK182B-JCVI.</title>
        <authorList>
            <person name="Durkin A.S."/>
            <person name="Madupu R."/>
            <person name="Hostetler J."/>
            <person name="Radune D."/>
            <person name="Torralba M."/>
            <person name="Methe B."/>
            <person name="Sutton G."/>
            <person name="Strausberg R.L."/>
            <person name="Nelson K.E."/>
        </authorList>
    </citation>
    <scope>NUCLEOTIDE SEQUENCE [LARGE SCALE GENOMIC DNA]</scope>
    <source>
        <strain evidence="20 21">SK182B-JCVI</strain>
    </source>
</reference>
<keyword evidence="10 17" id="KW-0520">NAD</keyword>
<dbReference type="Pfam" id="PF01256">
    <property type="entry name" value="Carb_kinase"/>
    <property type="match status" value="1"/>
</dbReference>
<sequence length="488" mass="51032">MGLKGIVMAIVCTAEATRAAEQRWFDTHPGQDLMDIAAHAVARKAQELLLGGVVDDLMPDWAASQCVLVLVGSGNNGGDGLFAAAALAQRGWRVELAQVMGQPHKAGMAAALDAGCIRVSLGEVTSHSYDLAIDAVLGIGGRPGIPQSLERIDTWLRTRGIPLLAIDVPSGLDADSGEVESCVHAAHTITFSSLKWCHIAHPAARYCGELEVHDIGLDLVDDDDRPLDGVDEYCDLTEMASLWPVPGARDDKYSRGVVGIDTGSERFPGAAVLGVLGALRTGPGMVRFSGPGAIMAFLLSRAPSVVIGEGRVQSWVVGSGWDAHDDNANRFSQRVAEGVPMVIDADALDFLPAQLPEGCLLTPHAGELARMLWVERSQVEEDPRGSAVRAARRFGATVLLKGSIQWVARPDGVVRAALPGPAWTAQAGSGDVLAGMCGTLMAAGLPADRAALCAAGMQAATAISMPGPYAPDQIAELLPGTITTVLSR</sequence>
<dbReference type="PANTHER" id="PTHR12592">
    <property type="entry name" value="ATP-DEPENDENT (S)-NAD(P)H-HYDRATE DEHYDRATASE FAMILY MEMBER"/>
    <property type="match status" value="1"/>
</dbReference>
<evidence type="ECO:0000256" key="6">
    <source>
        <dbReference type="ARBA" id="ARBA00022741"/>
    </source>
</evidence>
<evidence type="ECO:0000256" key="9">
    <source>
        <dbReference type="ARBA" id="ARBA00022958"/>
    </source>
</evidence>
<keyword evidence="8 17" id="KW-0521">NADP</keyword>
<keyword evidence="5 17" id="KW-0479">Metal-binding</keyword>
<protein>
    <recommendedName>
        <fullName evidence="17">Bifunctional NAD(P)H-hydrate repair enzyme</fullName>
    </recommendedName>
    <alternativeName>
        <fullName evidence="17">Nicotinamide nucleotide repair protein</fullName>
    </alternativeName>
    <domain>
        <recommendedName>
            <fullName evidence="17">ADP-dependent (S)-NAD(P)H-hydrate dehydratase</fullName>
            <ecNumber evidence="17">4.2.1.136</ecNumber>
        </recommendedName>
        <alternativeName>
            <fullName evidence="17">ADP-dependent NAD(P)HX dehydratase</fullName>
        </alternativeName>
    </domain>
    <domain>
        <recommendedName>
            <fullName evidence="17">NAD(P)H-hydrate epimerase</fullName>
            <ecNumber evidence="17">5.1.99.6</ecNumber>
        </recommendedName>
    </domain>
</protein>
<evidence type="ECO:0000256" key="7">
    <source>
        <dbReference type="ARBA" id="ARBA00022840"/>
    </source>
</evidence>
<dbReference type="PANTHER" id="PTHR12592:SF0">
    <property type="entry name" value="ATP-DEPENDENT (S)-NAD(P)H-HYDRATE DEHYDRATASE"/>
    <property type="match status" value="1"/>
</dbReference>
<dbReference type="Pfam" id="PF03853">
    <property type="entry name" value="YjeF_N"/>
    <property type="match status" value="1"/>
</dbReference>
<evidence type="ECO:0000256" key="3">
    <source>
        <dbReference type="ARBA" id="ARBA00006001"/>
    </source>
</evidence>
<comment type="catalytic activity">
    <reaction evidence="16 17">
        <text>(6S)-NADPHX + ADP = AMP + phosphate + NADPH + H(+)</text>
        <dbReference type="Rhea" id="RHEA:32235"/>
        <dbReference type="ChEBI" id="CHEBI:15378"/>
        <dbReference type="ChEBI" id="CHEBI:43474"/>
        <dbReference type="ChEBI" id="CHEBI:57783"/>
        <dbReference type="ChEBI" id="CHEBI:64076"/>
        <dbReference type="ChEBI" id="CHEBI:456215"/>
        <dbReference type="ChEBI" id="CHEBI:456216"/>
        <dbReference type="EC" id="4.2.1.136"/>
    </reaction>
</comment>
<dbReference type="EMBL" id="AFUN01000038">
    <property type="protein sequence ID" value="EGR95477.1"/>
    <property type="molecule type" value="Genomic_DNA"/>
</dbReference>
<keyword evidence="6 17" id="KW-0547">Nucleotide-binding</keyword>
<keyword evidence="12 17" id="KW-0456">Lyase</keyword>
<keyword evidence="9 17" id="KW-0630">Potassium</keyword>
<gene>
    <name evidence="20" type="ORF">HMPREF1162_2076</name>
</gene>
<evidence type="ECO:0000256" key="11">
    <source>
        <dbReference type="ARBA" id="ARBA00023235"/>
    </source>
</evidence>
<comment type="catalytic activity">
    <reaction evidence="2 17">
        <text>(6R)-NADPHX = (6S)-NADPHX</text>
        <dbReference type="Rhea" id="RHEA:32227"/>
        <dbReference type="ChEBI" id="CHEBI:64076"/>
        <dbReference type="ChEBI" id="CHEBI:64077"/>
        <dbReference type="EC" id="5.1.99.6"/>
    </reaction>
</comment>
<dbReference type="NCBIfam" id="TIGR00197">
    <property type="entry name" value="yjeF_nterm"/>
    <property type="match status" value="1"/>
</dbReference>
<evidence type="ECO:0000256" key="12">
    <source>
        <dbReference type="ARBA" id="ARBA00023239"/>
    </source>
</evidence>
<dbReference type="GO" id="GO:0110051">
    <property type="term" value="P:metabolite repair"/>
    <property type="evidence" value="ECO:0007669"/>
    <property type="project" value="TreeGrafter"/>
</dbReference>
<dbReference type="InterPro" id="IPR029056">
    <property type="entry name" value="Ribokinase-like"/>
</dbReference>
<dbReference type="eggNOG" id="COG0062">
    <property type="taxonomic scope" value="Bacteria"/>
</dbReference>
<dbReference type="PIRSF" id="PIRSF017184">
    <property type="entry name" value="Nnr"/>
    <property type="match status" value="1"/>
</dbReference>
<dbReference type="InterPro" id="IPR004443">
    <property type="entry name" value="YjeF_N_dom"/>
</dbReference>
<dbReference type="Proteomes" id="UP000007832">
    <property type="component" value="Unassembled WGS sequence"/>
</dbReference>
<evidence type="ECO:0000256" key="13">
    <source>
        <dbReference type="ARBA" id="ARBA00023268"/>
    </source>
</evidence>
<evidence type="ECO:0000256" key="8">
    <source>
        <dbReference type="ARBA" id="ARBA00022857"/>
    </source>
</evidence>
<keyword evidence="11 17" id="KW-0413">Isomerase</keyword>
<dbReference type="CDD" id="cd01171">
    <property type="entry name" value="YXKO-related"/>
    <property type="match status" value="1"/>
</dbReference>
<feature type="domain" description="YjeF N-terminal" evidence="19">
    <location>
        <begin position="17"/>
        <end position="223"/>
    </location>
</feature>
<dbReference type="InterPro" id="IPR030677">
    <property type="entry name" value="Nnr"/>
</dbReference>
<proteinExistence type="inferred from homology"/>
<comment type="caution">
    <text evidence="20">The sequence shown here is derived from an EMBL/GenBank/DDBJ whole genome shotgun (WGS) entry which is preliminary data.</text>
</comment>
<dbReference type="GO" id="GO:0005524">
    <property type="term" value="F:ATP binding"/>
    <property type="evidence" value="ECO:0007669"/>
    <property type="project" value="UniProtKB-UniRule"/>
</dbReference>
<dbReference type="SUPFAM" id="SSF64153">
    <property type="entry name" value="YjeF N-terminal domain-like"/>
    <property type="match status" value="1"/>
</dbReference>
<comment type="catalytic activity">
    <reaction evidence="1 17">
        <text>(6R)-NADHX = (6S)-NADHX</text>
        <dbReference type="Rhea" id="RHEA:32215"/>
        <dbReference type="ChEBI" id="CHEBI:64074"/>
        <dbReference type="ChEBI" id="CHEBI:64075"/>
        <dbReference type="EC" id="5.1.99.6"/>
    </reaction>
</comment>
<dbReference type="InterPro" id="IPR000631">
    <property type="entry name" value="CARKD"/>
</dbReference>
<evidence type="ECO:0000256" key="2">
    <source>
        <dbReference type="ARBA" id="ARBA00000909"/>
    </source>
</evidence>
<dbReference type="GO" id="GO:0052856">
    <property type="term" value="F:NAD(P)HX epimerase activity"/>
    <property type="evidence" value="ECO:0007669"/>
    <property type="project" value="UniProtKB-EC"/>
</dbReference>
<evidence type="ECO:0000256" key="4">
    <source>
        <dbReference type="ARBA" id="ARBA00009524"/>
    </source>
</evidence>
<evidence type="ECO:0000259" key="18">
    <source>
        <dbReference type="PROSITE" id="PS51383"/>
    </source>
</evidence>
<dbReference type="SUPFAM" id="SSF53613">
    <property type="entry name" value="Ribokinase-like"/>
    <property type="match status" value="1"/>
</dbReference>
<dbReference type="Gene3D" id="3.40.1190.20">
    <property type="match status" value="1"/>
</dbReference>
<evidence type="ECO:0000256" key="5">
    <source>
        <dbReference type="ARBA" id="ARBA00022723"/>
    </source>
</evidence>
<comment type="similarity">
    <text evidence="4 17">In the C-terminal section; belongs to the NnrD/CARKD family.</text>
</comment>
<evidence type="ECO:0000256" key="17">
    <source>
        <dbReference type="PIRNR" id="PIRNR017184"/>
    </source>
</evidence>
<dbReference type="STRING" id="1574624.GCA_001642025_01300"/>
<dbReference type="GO" id="GO:0052855">
    <property type="term" value="F:ADP-dependent NAD(P)H-hydrate dehydratase activity"/>
    <property type="evidence" value="ECO:0007669"/>
    <property type="project" value="UniProtKB-UniRule"/>
</dbReference>
<evidence type="ECO:0000313" key="21">
    <source>
        <dbReference type="Proteomes" id="UP000007832"/>
    </source>
</evidence>
<dbReference type="PROSITE" id="PS51383">
    <property type="entry name" value="YJEF_C_3"/>
    <property type="match status" value="1"/>
</dbReference>
<dbReference type="EC" id="4.2.1.136" evidence="17"/>
<organism evidence="20 21">
    <name type="scientific">[Propionibacterium] namnetense SK182B-JCVI</name>
    <dbReference type="NCBI Taxonomy" id="1051006"/>
    <lineage>
        <taxon>Bacteria</taxon>
        <taxon>Bacillati</taxon>
        <taxon>Actinomycetota</taxon>
        <taxon>Actinomycetes</taxon>
        <taxon>Propionibacteriales</taxon>
        <taxon>Propionibacteriaceae</taxon>
        <taxon>Cutibacterium</taxon>
    </lineage>
</organism>
<dbReference type="InterPro" id="IPR036652">
    <property type="entry name" value="YjeF_N_dom_sf"/>
</dbReference>
<dbReference type="eggNOG" id="COG0063">
    <property type="taxonomic scope" value="Bacteria"/>
</dbReference>
<comment type="cofactor">
    <cofactor evidence="17">
        <name>K(+)</name>
        <dbReference type="ChEBI" id="CHEBI:29103"/>
    </cofactor>
    <text evidence="17">Binds 1 potassium ion per subunit.</text>
</comment>
<dbReference type="PATRIC" id="fig|1051006.4.peg.1812"/>
<dbReference type="Gene3D" id="3.40.50.10260">
    <property type="entry name" value="YjeF N-terminal domain"/>
    <property type="match status" value="1"/>
</dbReference>
<evidence type="ECO:0000259" key="19">
    <source>
        <dbReference type="PROSITE" id="PS51385"/>
    </source>
</evidence>
<name>F9NX98_9ACTN</name>
<evidence type="ECO:0000256" key="10">
    <source>
        <dbReference type="ARBA" id="ARBA00023027"/>
    </source>
</evidence>
<dbReference type="AlphaFoldDB" id="F9NX98"/>